<evidence type="ECO:0000256" key="2">
    <source>
        <dbReference type="ARBA" id="ARBA00023172"/>
    </source>
</evidence>
<evidence type="ECO:0000313" key="6">
    <source>
        <dbReference type="EMBL" id="TQJ14665.1"/>
    </source>
</evidence>
<evidence type="ECO:0000256" key="1">
    <source>
        <dbReference type="ARBA" id="ARBA00023125"/>
    </source>
</evidence>
<keyword evidence="1 3" id="KW-0238">DNA-binding</keyword>
<dbReference type="PROSITE" id="PS51900">
    <property type="entry name" value="CB"/>
    <property type="match status" value="1"/>
</dbReference>
<dbReference type="SUPFAM" id="SSF56349">
    <property type="entry name" value="DNA breaking-rejoining enzymes"/>
    <property type="match status" value="1"/>
</dbReference>
<keyword evidence="2" id="KW-0233">DNA recombination</keyword>
<evidence type="ECO:0000259" key="5">
    <source>
        <dbReference type="PROSITE" id="PS51900"/>
    </source>
</evidence>
<name>A0A542EH69_9MICO</name>
<evidence type="ECO:0000259" key="4">
    <source>
        <dbReference type="PROSITE" id="PS51898"/>
    </source>
</evidence>
<feature type="domain" description="Core-binding (CB)" evidence="5">
    <location>
        <begin position="1"/>
        <end position="89"/>
    </location>
</feature>
<dbReference type="InterPro" id="IPR002104">
    <property type="entry name" value="Integrase_catalytic"/>
</dbReference>
<dbReference type="Proteomes" id="UP000320806">
    <property type="component" value="Unassembled WGS sequence"/>
</dbReference>
<dbReference type="PANTHER" id="PTHR34605:SF4">
    <property type="entry name" value="DNA ADENINE METHYLTRANSFERASE"/>
    <property type="match status" value="1"/>
</dbReference>
<proteinExistence type="predicted"/>
<dbReference type="Gene3D" id="1.10.150.130">
    <property type="match status" value="1"/>
</dbReference>
<dbReference type="Gene3D" id="1.10.443.10">
    <property type="entry name" value="Intergrase catalytic core"/>
    <property type="match status" value="1"/>
</dbReference>
<dbReference type="GO" id="GO:0003677">
    <property type="term" value="F:DNA binding"/>
    <property type="evidence" value="ECO:0007669"/>
    <property type="project" value="UniProtKB-UniRule"/>
</dbReference>
<dbReference type="AlphaFoldDB" id="A0A542EH69"/>
<accession>A0A542EH69</accession>
<reference evidence="6 7" key="1">
    <citation type="submission" date="2019-06" db="EMBL/GenBank/DDBJ databases">
        <title>Sequencing the genomes of 1000 actinobacteria strains.</title>
        <authorList>
            <person name="Klenk H.-P."/>
        </authorList>
    </citation>
    <scope>NUCLEOTIDE SEQUENCE [LARGE SCALE GENOMIC DNA]</scope>
    <source>
        <strain evidence="6 7">DSM 19828</strain>
    </source>
</reference>
<dbReference type="PANTHER" id="PTHR34605">
    <property type="entry name" value="PHAGE_INTEGRASE DOMAIN-CONTAINING PROTEIN"/>
    <property type="match status" value="1"/>
</dbReference>
<dbReference type="GO" id="GO:0015074">
    <property type="term" value="P:DNA integration"/>
    <property type="evidence" value="ECO:0007669"/>
    <property type="project" value="InterPro"/>
</dbReference>
<dbReference type="GO" id="GO:0006310">
    <property type="term" value="P:DNA recombination"/>
    <property type="evidence" value="ECO:0007669"/>
    <property type="project" value="UniProtKB-KW"/>
</dbReference>
<sequence length="364" mass="39471">MDGMPSHDLTHLDDAVADLRAASLSSRTIAEYEKQWRGVQSWCQVMDVRSLPMSSQDLARHLAAVADDYSVSTLAQRVAAINAAHRIAGLPAPGNDPMVSQVLAGLRHRRRAVPRRRAKALSLEHVRVLVSSLDQQTVTWPDAVAAHRDTALVLLGWTAALRRSEIVDLDWRHLSVERSAGSVHLRVRIDYSKTDQHGDGDTLAIPSGSHRLTCTPCAMHRWAHLVRTTSRPEAMSAVWDARSSSRAADAHRCGLSDESWAQATNGLDGPVFRSVTASGAISDRRLAGSSVGSILVRRAEQAGLSTTKLSAHSLRAGFITEADASGADLAAIMRQSRHRRPETVLGYIRHSNPLAGNAVTSLDL</sequence>
<dbReference type="InterPro" id="IPR011010">
    <property type="entry name" value="DNA_brk_join_enz"/>
</dbReference>
<evidence type="ECO:0000313" key="7">
    <source>
        <dbReference type="Proteomes" id="UP000320806"/>
    </source>
</evidence>
<gene>
    <name evidence="6" type="ORF">FB459_2163</name>
</gene>
<feature type="domain" description="Tyr recombinase" evidence="4">
    <location>
        <begin position="116"/>
        <end position="361"/>
    </location>
</feature>
<dbReference type="InterPro" id="IPR013762">
    <property type="entry name" value="Integrase-like_cat_sf"/>
</dbReference>
<organism evidence="6 7">
    <name type="scientific">Yimella lutea</name>
    <dbReference type="NCBI Taxonomy" id="587872"/>
    <lineage>
        <taxon>Bacteria</taxon>
        <taxon>Bacillati</taxon>
        <taxon>Actinomycetota</taxon>
        <taxon>Actinomycetes</taxon>
        <taxon>Micrococcales</taxon>
        <taxon>Dermacoccaceae</taxon>
        <taxon>Yimella</taxon>
    </lineage>
</organism>
<protein>
    <submittedName>
        <fullName evidence="6">Phage integrase family protein</fullName>
    </submittedName>
</protein>
<dbReference type="EMBL" id="VFMO01000001">
    <property type="protein sequence ID" value="TQJ14665.1"/>
    <property type="molecule type" value="Genomic_DNA"/>
</dbReference>
<comment type="caution">
    <text evidence="6">The sequence shown here is derived from an EMBL/GenBank/DDBJ whole genome shotgun (WGS) entry which is preliminary data.</text>
</comment>
<dbReference type="InterPro" id="IPR044068">
    <property type="entry name" value="CB"/>
</dbReference>
<dbReference type="SUPFAM" id="SSF47823">
    <property type="entry name" value="lambda integrase-like, N-terminal domain"/>
    <property type="match status" value="1"/>
</dbReference>
<keyword evidence="7" id="KW-1185">Reference proteome</keyword>
<dbReference type="PROSITE" id="PS51898">
    <property type="entry name" value="TYR_RECOMBINASE"/>
    <property type="match status" value="1"/>
</dbReference>
<dbReference type="InterPro" id="IPR052925">
    <property type="entry name" value="Phage_Integrase-like_Recomb"/>
</dbReference>
<dbReference type="InterPro" id="IPR010998">
    <property type="entry name" value="Integrase_recombinase_N"/>
</dbReference>
<evidence type="ECO:0000256" key="3">
    <source>
        <dbReference type="PROSITE-ProRule" id="PRU01248"/>
    </source>
</evidence>